<keyword evidence="2" id="KW-0472">Membrane</keyword>
<name>A0A1E2UMD2_9GAMM</name>
<dbReference type="GO" id="GO:0090313">
    <property type="term" value="P:regulation of protein targeting to membrane"/>
    <property type="evidence" value="ECO:0007669"/>
    <property type="project" value="TreeGrafter"/>
</dbReference>
<evidence type="ECO:0000256" key="2">
    <source>
        <dbReference type="SAM" id="Phobius"/>
    </source>
</evidence>
<evidence type="ECO:0000259" key="3">
    <source>
        <dbReference type="Pfam" id="PF05170"/>
    </source>
</evidence>
<feature type="transmembrane region" description="Helical" evidence="2">
    <location>
        <begin position="7"/>
        <end position="30"/>
    </location>
</feature>
<evidence type="ECO:0000313" key="4">
    <source>
        <dbReference type="EMBL" id="ODB95715.1"/>
    </source>
</evidence>
<dbReference type="GO" id="GO:0005886">
    <property type="term" value="C:plasma membrane"/>
    <property type="evidence" value="ECO:0007669"/>
    <property type="project" value="TreeGrafter"/>
</dbReference>
<sequence length="714" mass="78079">MGKILKVLGWLVGMVVILVIAAIILIPMFVDPNDHKDRIVAEVKRATGRDLTISGDIGLSVFPRLALELNGLTLSNAPGFNGSEFASVKHASVRVNLLPLLFKQLLEVDTVQVDGARLNLAKSKNGTTNWEDMAGGKATGKKPGSAPEAGKSGDMNLLAFTIGGLNINQASVAWDDQSTGERYYVDNIQLETGEVAPGEPVDLKFSLSAGSQKPAMDGKLSMTTQLVVNPDSQSVGMDDLDLDVEVKGEGLPEKGVVVSLQSDLSLNMSSGTLDIQDLSLESGNLKLTGRLEGLDIQNNPSMKGELRLAEFNLREWMEQFGMPAPDTADETVLEKLQFSTSFVANPEQLQLNDLVATLDQTNLRGKFEIVDFADPTYLFNLDVNSINLDRYLPPPSEQASPPAGRPGKQKGGEEQPLFPTEMLRKLKLNGTIRIDNLTVNNLHSEAILVKLRSRDGKLSVDHEIGRFYDGLLKGDMELDVKGAKPRLKLNQSISRILSGPLLKDLTGEDTLLGSGDLEMALTSQGETISQLKRGLNGDVSFDFRDGAVKGFNLAKMIRDTKARLSGEPIPVLNEPEQTDFSELTGVAKIVNGVVNNQRLHAKSPYIRLEGSGKAYLLEERLKYTIRPVIVNTSTGQGGKTLEDLKGIPIPVKIKGNWNDPEFSVQLSKILEEQQKAKLKKKFDDKIDEKVSEELEEKLPEELQDQLKDKLKNLL</sequence>
<dbReference type="InterPro" id="IPR007844">
    <property type="entry name" value="AsmA"/>
</dbReference>
<feature type="region of interest" description="Disordered" evidence="1">
    <location>
        <begin position="390"/>
        <end position="415"/>
    </location>
</feature>
<gene>
    <name evidence="4" type="ORF">A3196_02470</name>
</gene>
<dbReference type="Proteomes" id="UP000094849">
    <property type="component" value="Unassembled WGS sequence"/>
</dbReference>
<organism evidence="4 5">
    <name type="scientific">Candidatus Thiodiazotropha endoloripes</name>
    <dbReference type="NCBI Taxonomy" id="1818881"/>
    <lineage>
        <taxon>Bacteria</taxon>
        <taxon>Pseudomonadati</taxon>
        <taxon>Pseudomonadota</taxon>
        <taxon>Gammaproteobacteria</taxon>
        <taxon>Chromatiales</taxon>
        <taxon>Sedimenticolaceae</taxon>
        <taxon>Candidatus Thiodiazotropha</taxon>
    </lineage>
</organism>
<protein>
    <recommendedName>
        <fullName evidence="3">AsmA domain-containing protein</fullName>
    </recommendedName>
</protein>
<evidence type="ECO:0000256" key="1">
    <source>
        <dbReference type="SAM" id="MobiDB-lite"/>
    </source>
</evidence>
<dbReference type="AlphaFoldDB" id="A0A1E2UMD2"/>
<dbReference type="PANTHER" id="PTHR30441:SF4">
    <property type="entry name" value="PROTEIN ASMA"/>
    <property type="match status" value="1"/>
</dbReference>
<keyword evidence="2" id="KW-1133">Transmembrane helix</keyword>
<keyword evidence="2" id="KW-0812">Transmembrane</keyword>
<dbReference type="Pfam" id="PF05170">
    <property type="entry name" value="AsmA"/>
    <property type="match status" value="1"/>
</dbReference>
<reference evidence="4 5" key="1">
    <citation type="submission" date="2016-03" db="EMBL/GenBank/DDBJ databases">
        <title>Chemosynthetic sulphur-oxidizing symbionts of marine invertebrate animals are capable of nitrogen fixation.</title>
        <authorList>
            <person name="Petersen J.M."/>
            <person name="Kemper A."/>
            <person name="Gruber-Vodicka H."/>
            <person name="Cardini U."/>
            <person name="Geest Mvander."/>
            <person name="Kleiner M."/>
            <person name="Bulgheresi S."/>
            <person name="Fussmann M."/>
            <person name="Herbold C."/>
            <person name="Seah B.K.B."/>
            <person name="Antony C.Paul."/>
            <person name="Liu D."/>
            <person name="Belitz A."/>
            <person name="Weber M."/>
        </authorList>
    </citation>
    <scope>NUCLEOTIDE SEQUENCE [LARGE SCALE GENOMIC DNA]</scope>
    <source>
        <strain evidence="4">G_D</strain>
    </source>
</reference>
<dbReference type="EMBL" id="LVJZ01000003">
    <property type="protein sequence ID" value="ODB95715.1"/>
    <property type="molecule type" value="Genomic_DNA"/>
</dbReference>
<dbReference type="InterPro" id="IPR052894">
    <property type="entry name" value="AsmA-related"/>
</dbReference>
<accession>A0A1E2UMD2</accession>
<dbReference type="PANTHER" id="PTHR30441">
    <property type="entry name" value="DUF748 DOMAIN-CONTAINING PROTEIN"/>
    <property type="match status" value="1"/>
</dbReference>
<feature type="domain" description="AsmA" evidence="3">
    <location>
        <begin position="1"/>
        <end position="598"/>
    </location>
</feature>
<keyword evidence="5" id="KW-1185">Reference proteome</keyword>
<evidence type="ECO:0000313" key="5">
    <source>
        <dbReference type="Proteomes" id="UP000094849"/>
    </source>
</evidence>
<proteinExistence type="predicted"/>
<dbReference type="RefSeq" id="WP_069024088.1">
    <property type="nucleotide sequence ID" value="NZ_LVJZ01000003.1"/>
</dbReference>
<comment type="caution">
    <text evidence="4">The sequence shown here is derived from an EMBL/GenBank/DDBJ whole genome shotgun (WGS) entry which is preliminary data.</text>
</comment>
<dbReference type="STRING" id="1818881.A3196_02470"/>